<feature type="region of interest" description="Disordered" evidence="1">
    <location>
        <begin position="76"/>
        <end position="108"/>
    </location>
</feature>
<proteinExistence type="predicted"/>
<organism evidence="3">
    <name type="scientific">viral metagenome</name>
    <dbReference type="NCBI Taxonomy" id="1070528"/>
    <lineage>
        <taxon>unclassified sequences</taxon>
        <taxon>metagenomes</taxon>
        <taxon>organismal metagenomes</taxon>
    </lineage>
</organism>
<evidence type="ECO:0000256" key="1">
    <source>
        <dbReference type="SAM" id="MobiDB-lite"/>
    </source>
</evidence>
<evidence type="ECO:0000259" key="2">
    <source>
        <dbReference type="PROSITE" id="PS50238"/>
    </source>
</evidence>
<name>A0A6C0M4B5_9ZZZZ</name>
<accession>A0A6C0M4B5</accession>
<feature type="compositionally biased region" description="Basic residues" evidence="1">
    <location>
        <begin position="78"/>
        <end position="108"/>
    </location>
</feature>
<protein>
    <recommendedName>
        <fullName evidence="2">Rho-GAP domain-containing protein</fullName>
    </recommendedName>
</protein>
<evidence type="ECO:0000313" key="3">
    <source>
        <dbReference type="EMBL" id="QHU36624.1"/>
    </source>
</evidence>
<sequence>MSTPDQQIANLQKLLKNIPDSDTEYEYISAIIQQIDNIRRREQTDQQIANLQKLLKNIPDSDTEYISAIIQQIDNNRRRNQIGGKKKSRRNQSRHWNQSKRRKSNKKN</sequence>
<dbReference type="GO" id="GO:0007165">
    <property type="term" value="P:signal transduction"/>
    <property type="evidence" value="ECO:0007669"/>
    <property type="project" value="InterPro"/>
</dbReference>
<dbReference type="PROSITE" id="PS50238">
    <property type="entry name" value="RHOGAP"/>
    <property type="match status" value="1"/>
</dbReference>
<dbReference type="EMBL" id="MN740631">
    <property type="protein sequence ID" value="QHU36624.1"/>
    <property type="molecule type" value="Genomic_DNA"/>
</dbReference>
<feature type="domain" description="Rho-GAP" evidence="2">
    <location>
        <begin position="1"/>
        <end position="108"/>
    </location>
</feature>
<dbReference type="AlphaFoldDB" id="A0A6C0M4B5"/>
<dbReference type="InterPro" id="IPR000198">
    <property type="entry name" value="RhoGAP_dom"/>
</dbReference>
<reference evidence="3" key="1">
    <citation type="journal article" date="2020" name="Nature">
        <title>Giant virus diversity and host interactions through global metagenomics.</title>
        <authorList>
            <person name="Schulz F."/>
            <person name="Roux S."/>
            <person name="Paez-Espino D."/>
            <person name="Jungbluth S."/>
            <person name="Walsh D.A."/>
            <person name="Denef V.J."/>
            <person name="McMahon K.D."/>
            <person name="Konstantinidis K.T."/>
            <person name="Eloe-Fadrosh E.A."/>
            <person name="Kyrpides N.C."/>
            <person name="Woyke T."/>
        </authorList>
    </citation>
    <scope>NUCLEOTIDE SEQUENCE</scope>
    <source>
        <strain evidence="3">GVMAG-S-1035124-57</strain>
    </source>
</reference>